<dbReference type="FunFam" id="2.70.210.12:FF:000001">
    <property type="entry name" value="GTPase Obg"/>
    <property type="match status" value="1"/>
</dbReference>
<dbReference type="InterPro" id="IPR036726">
    <property type="entry name" value="GTP1_OBG_dom_sf"/>
</dbReference>
<evidence type="ECO:0000259" key="7">
    <source>
        <dbReference type="PROSITE" id="PS51710"/>
    </source>
</evidence>
<dbReference type="GO" id="GO:0000287">
    <property type="term" value="F:magnesium ion binding"/>
    <property type="evidence" value="ECO:0007669"/>
    <property type="project" value="InterPro"/>
</dbReference>
<protein>
    <recommendedName>
        <fullName evidence="11">OBG-type G domain-containing protein</fullName>
    </recommendedName>
</protein>
<sequence length="712" mass="77657">MLTLDGKHDSADMGHCYCCLLGQIKNGLRYQQILHRNLVYLATIADSNQNMQSLLPAPPTQNINLGPGGMSQSASNQSLHSQSNLSDAIGTGLPPSSLMQSQISNGPNHVSMQQSGQSTMPTTSLSMTVSSHGTGPGYSHTVPASQNVPMQGQGSIGNYVSRTNINMQSNPVSMMHQQAATSHYNSAQGGSQHYQGQSSIAMMSQSNQGNSMMGQRPMGPYRASQQGSSQQYMGQEEYYSEQYSHGQGSSEPMNQQYYPDGHGDYAYQQSSYTEQSYDRSFDDSTQHYYEGGNSQYSQQQAGYQQGAAQQQTYSQQQYPNQQSYPGQQQGYGPAQGASSQYSSYQQGQGQQYGSYRASQTGPSAQQQRPYGYEQTRYFVDQRKVRVVGGQGGGGGHSFYSEPRKVFGGPDGGNGGDGGHVIFKADKQMKSLSSVFPFYQGFHGERGGSKNCYGANGAHVYVKVPLGTLVKEDGKVVADLTQHGEEYVAAYGGAGGKGNRFFLSNENRAPTLFTPGEPGQERVLHLELKTTAHAGLVGFPNAGKSSLLRAISRAKPAVAAYPFTTLNPHVGIVHYQDYEQVAVADIPGLIKGAHQNRGLGVAFLKHIERCRFLLYVVDLSVPQPWIQLQDLKHELEAYEKGLSERPCVVIGNKSDLAQSRLNLPLLRERVAERVIALSALTGDNLEELLLHLRELYDTYVKTEQSQGQSPVKW</sequence>
<evidence type="ECO:0000256" key="3">
    <source>
        <dbReference type="ARBA" id="ARBA00022517"/>
    </source>
</evidence>
<dbReference type="STRING" id="333673.A0A3M0J4I6"/>
<dbReference type="EMBL" id="QRBI01000184">
    <property type="protein sequence ID" value="RMB95828.1"/>
    <property type="molecule type" value="Genomic_DNA"/>
</dbReference>
<evidence type="ECO:0000313" key="9">
    <source>
        <dbReference type="EMBL" id="RMB95828.1"/>
    </source>
</evidence>
<keyword evidence="4" id="KW-0547">Nucleotide-binding</keyword>
<dbReference type="InterPro" id="IPR005225">
    <property type="entry name" value="Small_GTP-bd"/>
</dbReference>
<gene>
    <name evidence="9" type="ORF">DUI87_27942</name>
</gene>
<feature type="domain" description="Obg" evidence="8">
    <location>
        <begin position="376"/>
        <end position="530"/>
    </location>
</feature>
<dbReference type="NCBIfam" id="TIGR02729">
    <property type="entry name" value="Obg_CgtA"/>
    <property type="match status" value="1"/>
</dbReference>
<evidence type="ECO:0008006" key="11">
    <source>
        <dbReference type="Google" id="ProtNLM"/>
    </source>
</evidence>
<dbReference type="GO" id="GO:0005525">
    <property type="term" value="F:GTP binding"/>
    <property type="evidence" value="ECO:0007669"/>
    <property type="project" value="UniProtKB-KW"/>
</dbReference>
<dbReference type="Pfam" id="PF01926">
    <property type="entry name" value="MMR_HSR1"/>
    <property type="match status" value="1"/>
</dbReference>
<dbReference type="Proteomes" id="UP000269221">
    <property type="component" value="Unassembled WGS sequence"/>
</dbReference>
<comment type="similarity">
    <text evidence="2">Belongs to the SS18 family.</text>
</comment>
<feature type="compositionally biased region" description="Basic and acidic residues" evidence="6">
    <location>
        <begin position="276"/>
        <end position="285"/>
    </location>
</feature>
<dbReference type="PANTHER" id="PTHR11702:SF31">
    <property type="entry name" value="MITOCHONDRIAL RIBOSOME-ASSOCIATED GTPASE 2"/>
    <property type="match status" value="1"/>
</dbReference>
<name>A0A3M0J4I6_HIRRU</name>
<feature type="compositionally biased region" description="Polar residues" evidence="6">
    <location>
        <begin position="97"/>
        <end position="133"/>
    </location>
</feature>
<dbReference type="NCBIfam" id="TIGR00231">
    <property type="entry name" value="small_GTP"/>
    <property type="match status" value="1"/>
</dbReference>
<dbReference type="SUPFAM" id="SSF52540">
    <property type="entry name" value="P-loop containing nucleoside triphosphate hydrolases"/>
    <property type="match status" value="1"/>
</dbReference>
<dbReference type="PROSITE" id="PS51883">
    <property type="entry name" value="OBG"/>
    <property type="match status" value="1"/>
</dbReference>
<reference evidence="9 10" key="1">
    <citation type="submission" date="2018-07" db="EMBL/GenBank/DDBJ databases">
        <title>A high quality draft genome assembly of the barn swallow (H. rustica rustica).</title>
        <authorList>
            <person name="Formenti G."/>
            <person name="Chiara M."/>
            <person name="Poveda L."/>
            <person name="Francoijs K.-J."/>
            <person name="Bonisoli-Alquati A."/>
            <person name="Canova L."/>
            <person name="Gianfranceschi L."/>
            <person name="Horner D.S."/>
            <person name="Saino N."/>
        </authorList>
    </citation>
    <scope>NUCLEOTIDE SEQUENCE [LARGE SCALE GENOMIC DNA]</scope>
    <source>
        <strain evidence="9">Chelidonia</strain>
        <tissue evidence="9">Blood</tissue>
    </source>
</reference>
<dbReference type="NCBIfam" id="NF008956">
    <property type="entry name" value="PRK12299.1"/>
    <property type="match status" value="1"/>
</dbReference>
<dbReference type="InterPro" id="IPR014100">
    <property type="entry name" value="GTP-bd_Obg/CgtA"/>
</dbReference>
<dbReference type="InterPro" id="IPR027417">
    <property type="entry name" value="P-loop_NTPase"/>
</dbReference>
<dbReference type="PANTHER" id="PTHR11702">
    <property type="entry name" value="DEVELOPMENTALLY REGULATED GTP-BINDING PROTEIN-RELATED"/>
    <property type="match status" value="1"/>
</dbReference>
<comment type="similarity">
    <text evidence="1">Belongs to the TRAFAC class OBG-HflX-like GTPase superfamily. OBG GTPase family.</text>
</comment>
<dbReference type="OrthoDB" id="347018at2759"/>
<keyword evidence="5" id="KW-0342">GTP-binding</keyword>
<dbReference type="InterPro" id="IPR006169">
    <property type="entry name" value="GTP1_OBG_dom"/>
</dbReference>
<dbReference type="GO" id="GO:0003924">
    <property type="term" value="F:GTPase activity"/>
    <property type="evidence" value="ECO:0007669"/>
    <property type="project" value="InterPro"/>
</dbReference>
<feature type="domain" description="OBG-type G" evidence="7">
    <location>
        <begin position="531"/>
        <end position="696"/>
    </location>
</feature>
<dbReference type="Pfam" id="PF05030">
    <property type="entry name" value="SSXT"/>
    <property type="match status" value="1"/>
</dbReference>
<accession>A0A3M0J4I6</accession>
<evidence type="ECO:0000256" key="2">
    <source>
        <dbReference type="ARBA" id="ARBA00007945"/>
    </source>
</evidence>
<dbReference type="HAMAP" id="MF_01454">
    <property type="entry name" value="GTPase_Obg"/>
    <property type="match status" value="1"/>
</dbReference>
<dbReference type="InterPro" id="IPR006073">
    <property type="entry name" value="GTP-bd"/>
</dbReference>
<dbReference type="AlphaFoldDB" id="A0A3M0J4I6"/>
<evidence type="ECO:0000256" key="1">
    <source>
        <dbReference type="ARBA" id="ARBA00007699"/>
    </source>
</evidence>
<feature type="region of interest" description="Disordered" evidence="6">
    <location>
        <begin position="205"/>
        <end position="370"/>
    </location>
</feature>
<keyword evidence="3" id="KW-0690">Ribosome biogenesis</keyword>
<feature type="region of interest" description="Disordered" evidence="6">
    <location>
        <begin position="52"/>
        <end position="138"/>
    </location>
</feature>
<dbReference type="Pfam" id="PF01018">
    <property type="entry name" value="GTP1_OBG"/>
    <property type="match status" value="1"/>
</dbReference>
<feature type="compositionally biased region" description="Low complexity" evidence="6">
    <location>
        <begin position="291"/>
        <end position="359"/>
    </location>
</feature>
<comment type="caution">
    <text evidence="9">The sequence shown here is derived from an EMBL/GenBank/DDBJ whole genome shotgun (WGS) entry which is preliminary data.</text>
</comment>
<evidence type="ECO:0000259" key="8">
    <source>
        <dbReference type="PROSITE" id="PS51883"/>
    </source>
</evidence>
<dbReference type="GO" id="GO:0005739">
    <property type="term" value="C:mitochondrion"/>
    <property type="evidence" value="ECO:0007669"/>
    <property type="project" value="TreeGrafter"/>
</dbReference>
<evidence type="ECO:0000256" key="4">
    <source>
        <dbReference type="ARBA" id="ARBA00022741"/>
    </source>
</evidence>
<feature type="compositionally biased region" description="Polar residues" evidence="6">
    <location>
        <begin position="241"/>
        <end position="257"/>
    </location>
</feature>
<dbReference type="Gene3D" id="3.40.50.300">
    <property type="entry name" value="P-loop containing nucleotide triphosphate hydrolases"/>
    <property type="match status" value="1"/>
</dbReference>
<keyword evidence="10" id="KW-1185">Reference proteome</keyword>
<evidence type="ECO:0000256" key="5">
    <source>
        <dbReference type="ARBA" id="ARBA00023134"/>
    </source>
</evidence>
<evidence type="ECO:0000313" key="10">
    <source>
        <dbReference type="Proteomes" id="UP000269221"/>
    </source>
</evidence>
<dbReference type="SUPFAM" id="SSF82051">
    <property type="entry name" value="Obg GTP-binding protein N-terminal domain"/>
    <property type="match status" value="1"/>
</dbReference>
<feature type="compositionally biased region" description="Low complexity" evidence="6">
    <location>
        <begin position="71"/>
        <end position="86"/>
    </location>
</feature>
<evidence type="ECO:0000256" key="6">
    <source>
        <dbReference type="SAM" id="MobiDB-lite"/>
    </source>
</evidence>
<organism evidence="9 10">
    <name type="scientific">Hirundo rustica rustica</name>
    <dbReference type="NCBI Taxonomy" id="333673"/>
    <lineage>
        <taxon>Eukaryota</taxon>
        <taxon>Metazoa</taxon>
        <taxon>Chordata</taxon>
        <taxon>Craniata</taxon>
        <taxon>Vertebrata</taxon>
        <taxon>Euteleostomi</taxon>
        <taxon>Archelosauria</taxon>
        <taxon>Archosauria</taxon>
        <taxon>Dinosauria</taxon>
        <taxon>Saurischia</taxon>
        <taxon>Theropoda</taxon>
        <taxon>Coelurosauria</taxon>
        <taxon>Aves</taxon>
        <taxon>Neognathae</taxon>
        <taxon>Neoaves</taxon>
        <taxon>Telluraves</taxon>
        <taxon>Australaves</taxon>
        <taxon>Passeriformes</taxon>
        <taxon>Sylvioidea</taxon>
        <taxon>Hirundinidae</taxon>
        <taxon>Hirundo</taxon>
    </lineage>
</organism>
<dbReference type="InterPro" id="IPR045086">
    <property type="entry name" value="OBG_GTPase"/>
</dbReference>
<dbReference type="CDD" id="cd01898">
    <property type="entry name" value="Obg"/>
    <property type="match status" value="1"/>
</dbReference>
<dbReference type="Gene3D" id="2.70.210.12">
    <property type="entry name" value="GTP1/OBG domain"/>
    <property type="match status" value="1"/>
</dbReference>
<dbReference type="InterPro" id="IPR007726">
    <property type="entry name" value="SS18_N"/>
</dbReference>
<dbReference type="PROSITE" id="PS51710">
    <property type="entry name" value="G_OBG"/>
    <property type="match status" value="1"/>
</dbReference>
<feature type="compositionally biased region" description="Low complexity" evidence="6">
    <location>
        <begin position="205"/>
        <end position="215"/>
    </location>
</feature>
<dbReference type="GO" id="GO:0042254">
    <property type="term" value="P:ribosome biogenesis"/>
    <property type="evidence" value="ECO:0007669"/>
    <property type="project" value="UniProtKB-UniRule"/>
</dbReference>
<proteinExistence type="inferred from homology"/>
<dbReference type="PRINTS" id="PR00326">
    <property type="entry name" value="GTP1OBG"/>
</dbReference>
<dbReference type="InterPro" id="IPR031167">
    <property type="entry name" value="G_OBG"/>
</dbReference>